<keyword evidence="1" id="KW-0472">Membrane</keyword>
<dbReference type="EMBL" id="BAUT01000009">
    <property type="protein sequence ID" value="GAE25343.1"/>
    <property type="molecule type" value="Genomic_DNA"/>
</dbReference>
<protein>
    <recommendedName>
        <fullName evidence="4">DNA-binding protein</fullName>
    </recommendedName>
</protein>
<feature type="transmembrane region" description="Helical" evidence="1">
    <location>
        <begin position="38"/>
        <end position="60"/>
    </location>
</feature>
<name>W4Q0U2_9BACI</name>
<comment type="caution">
    <text evidence="2">The sequence shown here is derived from an EMBL/GenBank/DDBJ whole genome shotgun (WGS) entry which is preliminary data.</text>
</comment>
<gene>
    <name evidence="2" type="ORF">JCM9140_1333</name>
</gene>
<evidence type="ECO:0000313" key="2">
    <source>
        <dbReference type="EMBL" id="GAE25343.1"/>
    </source>
</evidence>
<dbReference type="STRING" id="1236970.JCM9140_1333"/>
<evidence type="ECO:0008006" key="4">
    <source>
        <dbReference type="Google" id="ProtNLM"/>
    </source>
</evidence>
<feature type="transmembrane region" description="Helical" evidence="1">
    <location>
        <begin position="7"/>
        <end position="32"/>
    </location>
</feature>
<dbReference type="AlphaFoldDB" id="W4Q0U2"/>
<dbReference type="InterPro" id="IPR009577">
    <property type="entry name" value="Sm_multidrug_ex"/>
</dbReference>
<sequence length="164" mass="18455">MSVLELITVYFFVFLLSAIPLFEAYFVIPIAIIGGVSFLPTLLIGLAGNIFTVFLLIAFIDVIKRWREKKKGDQEEAAPSKKKQRAQKLWKRYGLPGLAMIGPLFVGSHLTAFMGLTLGGSKKKTFLWVVISITTWSILFAILAHFGIDILGLDDRPFIQRFFE</sequence>
<evidence type="ECO:0000313" key="3">
    <source>
        <dbReference type="Proteomes" id="UP000018890"/>
    </source>
</evidence>
<reference evidence="2" key="1">
    <citation type="journal article" date="2014" name="Genome Announc.">
        <title>Draft Genome Sequences of Three Alkaliphilic Bacillus Strains, Bacillus wakoensis JCM 9140T, Bacillus akibai JCM 9157T, and Bacillus hemicellulosilyticus JCM 9152T.</title>
        <authorList>
            <person name="Yuki M."/>
            <person name="Oshima K."/>
            <person name="Suda W."/>
            <person name="Oshida Y."/>
            <person name="Kitamura K."/>
            <person name="Iida T."/>
            <person name="Hattori M."/>
            <person name="Ohkuma M."/>
        </authorList>
    </citation>
    <scope>NUCLEOTIDE SEQUENCE [LARGE SCALE GENOMIC DNA]</scope>
    <source>
        <strain evidence="2">JCM 9140</strain>
    </source>
</reference>
<dbReference type="Proteomes" id="UP000018890">
    <property type="component" value="Unassembled WGS sequence"/>
</dbReference>
<keyword evidence="3" id="KW-1185">Reference proteome</keyword>
<accession>W4Q0U2</accession>
<dbReference type="Pfam" id="PF06695">
    <property type="entry name" value="Sm_multidrug_ex"/>
    <property type="match status" value="1"/>
</dbReference>
<keyword evidence="1" id="KW-1133">Transmembrane helix</keyword>
<feature type="transmembrane region" description="Helical" evidence="1">
    <location>
        <begin position="126"/>
        <end position="151"/>
    </location>
</feature>
<evidence type="ECO:0000256" key="1">
    <source>
        <dbReference type="SAM" id="Phobius"/>
    </source>
</evidence>
<organism evidence="2 3">
    <name type="scientific">Halalkalibacter wakoensis JCM 9140</name>
    <dbReference type="NCBI Taxonomy" id="1236970"/>
    <lineage>
        <taxon>Bacteria</taxon>
        <taxon>Bacillati</taxon>
        <taxon>Bacillota</taxon>
        <taxon>Bacilli</taxon>
        <taxon>Bacillales</taxon>
        <taxon>Bacillaceae</taxon>
        <taxon>Halalkalibacter</taxon>
    </lineage>
</organism>
<feature type="transmembrane region" description="Helical" evidence="1">
    <location>
        <begin position="93"/>
        <end position="114"/>
    </location>
</feature>
<keyword evidence="1" id="KW-0812">Transmembrane</keyword>
<proteinExistence type="predicted"/>
<dbReference type="RefSeq" id="WP_034743632.1">
    <property type="nucleotide sequence ID" value="NZ_BAUT01000009.1"/>
</dbReference>
<dbReference type="OrthoDB" id="6400183at2"/>